<dbReference type="PROSITE" id="PS51721">
    <property type="entry name" value="G_CP"/>
    <property type="match status" value="1"/>
</dbReference>
<evidence type="ECO:0000256" key="3">
    <source>
        <dbReference type="ARBA" id="ARBA00023134"/>
    </source>
</evidence>
<keyword evidence="3 4" id="KW-0342">GTP-binding</keyword>
<evidence type="ECO:0000256" key="4">
    <source>
        <dbReference type="PIRNR" id="PIRNR006230"/>
    </source>
</evidence>
<dbReference type="SUPFAM" id="SSF52540">
    <property type="entry name" value="P-loop containing nucleoside triphosphate hydrolases"/>
    <property type="match status" value="1"/>
</dbReference>
<dbReference type="InterPro" id="IPR030378">
    <property type="entry name" value="G_CP_dom"/>
</dbReference>
<sequence>MRVIQWFPGHMAKALRQIREQMPLVDIVFELIDARVPYSSQNPEVKKAMGDKPHLLIMTKLDLADPKVIADWIKYFEAEGQPVLALDSREHNVAKIVTRKSQEVLRDKLALQKQKGMQDRAIRAMCVGVPNVGKSTLLNHLVQKNVASTGNRPGVTTGQQWLRSTDELELLDTPGVLWPKFQTQLIGKKMALSGAIKDTLYAKDDIGLYAIEHLRKTNPDALVERYHLNDSDVDESVSDADVLLTITSKLGFKDDYDRASERIIFDLRKGKLGRFTLETPAEIKEEINQIDADN</sequence>
<dbReference type="GO" id="GO:0005737">
    <property type="term" value="C:cytoplasm"/>
    <property type="evidence" value="ECO:0007669"/>
    <property type="project" value="UniProtKB-SubCell"/>
</dbReference>
<dbReference type="PIRSF" id="PIRSF006230">
    <property type="entry name" value="MG442"/>
    <property type="match status" value="1"/>
</dbReference>
<feature type="binding site" evidence="5">
    <location>
        <begin position="131"/>
        <end position="136"/>
    </location>
    <ligand>
        <name>GTP</name>
        <dbReference type="ChEBI" id="CHEBI:37565"/>
    </ligand>
</feature>
<evidence type="ECO:0000313" key="7">
    <source>
        <dbReference type="EMBL" id="QER67434.1"/>
    </source>
</evidence>
<dbReference type="KEGG" id="lnn:F0161_05905"/>
<keyword evidence="2 4" id="KW-0547">Nucleotide-binding</keyword>
<proteinExistence type="inferred from homology"/>
<dbReference type="GO" id="GO:0003924">
    <property type="term" value="F:GTPase activity"/>
    <property type="evidence" value="ECO:0007669"/>
    <property type="project" value="TreeGrafter"/>
</dbReference>
<feature type="domain" description="CP-type G" evidence="6">
    <location>
        <begin position="15"/>
        <end position="179"/>
    </location>
</feature>
<dbReference type="NCBIfam" id="TIGR03596">
    <property type="entry name" value="GTPase_YlqF"/>
    <property type="match status" value="1"/>
</dbReference>
<feature type="binding site" evidence="5">
    <location>
        <position position="175"/>
    </location>
    <ligand>
        <name>GTP</name>
        <dbReference type="ChEBI" id="CHEBI:37565"/>
    </ligand>
</feature>
<dbReference type="InterPro" id="IPR019991">
    <property type="entry name" value="GTP-bd_ribosome_bgen"/>
</dbReference>
<dbReference type="RefSeq" id="WP_150204002.1">
    <property type="nucleotide sequence ID" value="NZ_CP043939.1"/>
</dbReference>
<dbReference type="CDD" id="cd01856">
    <property type="entry name" value="YlqF"/>
    <property type="match status" value="1"/>
</dbReference>
<dbReference type="Proteomes" id="UP000325295">
    <property type="component" value="Chromosome"/>
</dbReference>
<evidence type="ECO:0000313" key="8">
    <source>
        <dbReference type="Proteomes" id="UP000325295"/>
    </source>
</evidence>
<evidence type="ECO:0000256" key="1">
    <source>
        <dbReference type="ARBA" id="ARBA00014898"/>
    </source>
</evidence>
<dbReference type="InterPro" id="IPR016478">
    <property type="entry name" value="GTPase_MTG1"/>
</dbReference>
<dbReference type="InterPro" id="IPR006073">
    <property type="entry name" value="GTP-bd"/>
</dbReference>
<comment type="function">
    <text evidence="4">Required for a late step of 50S ribosomal subunit assembly. Has GTPase activity.</text>
</comment>
<protein>
    <recommendedName>
        <fullName evidence="1 4">Ribosome biogenesis GTPase A</fullName>
    </recommendedName>
</protein>
<dbReference type="Pfam" id="PF01926">
    <property type="entry name" value="MMR_HSR1"/>
    <property type="match status" value="1"/>
</dbReference>
<keyword evidence="8" id="KW-1185">Reference proteome</keyword>
<comment type="similarity">
    <text evidence="4">Belongs to the TRAFAC class YlqF/YawG GTPase family. MTG1 subfamily.</text>
</comment>
<evidence type="ECO:0000256" key="2">
    <source>
        <dbReference type="ARBA" id="ARBA00022741"/>
    </source>
</evidence>
<keyword evidence="4" id="KW-0963">Cytoplasm</keyword>
<comment type="subcellular location">
    <subcellularLocation>
        <location evidence="4">Cytoplasm</location>
    </subcellularLocation>
</comment>
<dbReference type="GO" id="GO:0005525">
    <property type="term" value="F:GTP binding"/>
    <property type="evidence" value="ECO:0007669"/>
    <property type="project" value="UniProtKB-KW"/>
</dbReference>
<dbReference type="EMBL" id="CP043939">
    <property type="protein sequence ID" value="QER67434.1"/>
    <property type="molecule type" value="Genomic_DNA"/>
</dbReference>
<evidence type="ECO:0000259" key="6">
    <source>
        <dbReference type="PROSITE" id="PS51721"/>
    </source>
</evidence>
<dbReference type="OrthoDB" id="9779790at2"/>
<dbReference type="PANTHER" id="PTHR45782:SF4">
    <property type="entry name" value="MITOCHONDRIAL RIBOSOME-ASSOCIATED GTPASE 1"/>
    <property type="match status" value="1"/>
</dbReference>
<evidence type="ECO:0000256" key="5">
    <source>
        <dbReference type="PIRSR" id="PIRSR006230-1"/>
    </source>
</evidence>
<dbReference type="Gene3D" id="1.10.1580.10">
    <property type="match status" value="1"/>
</dbReference>
<dbReference type="FunFam" id="3.40.50.300:FF:000590">
    <property type="entry name" value="Ribosome biogenesis GTPase A"/>
    <property type="match status" value="1"/>
</dbReference>
<gene>
    <name evidence="7" type="primary">ylqF</name>
    <name evidence="7" type="ORF">F0161_05905</name>
</gene>
<name>A0A5P1X3F3_9LACO</name>
<reference evidence="7 8" key="1">
    <citation type="submission" date="2019-09" db="EMBL/GenBank/DDBJ databases">
        <title>Complete Genome Sequence of Lactobacillus nenjiangensis SH-Y15, isolated from sauerkraut.</title>
        <authorList>
            <person name="Yang H."/>
        </authorList>
    </citation>
    <scope>NUCLEOTIDE SEQUENCE [LARGE SCALE GENOMIC DNA]</scope>
    <source>
        <strain evidence="7 8">SH-Y15</strain>
    </source>
</reference>
<accession>A0A5P1X3F3</accession>
<dbReference type="CDD" id="cd00882">
    <property type="entry name" value="Ras_like_GTPase"/>
    <property type="match status" value="1"/>
</dbReference>
<dbReference type="AlphaFoldDB" id="A0A5P1X3F3"/>
<dbReference type="GO" id="GO:0006412">
    <property type="term" value="P:translation"/>
    <property type="evidence" value="ECO:0007669"/>
    <property type="project" value="TreeGrafter"/>
</dbReference>
<dbReference type="PANTHER" id="PTHR45782">
    <property type="entry name" value="MITOCHONDRIAL RIBOSOME-ASSOCIATED GTPASE 1"/>
    <property type="match status" value="1"/>
</dbReference>
<dbReference type="Gene3D" id="3.40.50.300">
    <property type="entry name" value="P-loop containing nucleotide triphosphate hydrolases"/>
    <property type="match status" value="1"/>
</dbReference>
<dbReference type="InterPro" id="IPR023179">
    <property type="entry name" value="GTP-bd_ortho_bundle_sf"/>
</dbReference>
<dbReference type="InterPro" id="IPR027417">
    <property type="entry name" value="P-loop_NTPase"/>
</dbReference>
<organism evidence="7 8">
    <name type="scientific">Paucilactobacillus nenjiangensis</name>
    <dbReference type="NCBI Taxonomy" id="1296540"/>
    <lineage>
        <taxon>Bacteria</taxon>
        <taxon>Bacillati</taxon>
        <taxon>Bacillota</taxon>
        <taxon>Bacilli</taxon>
        <taxon>Lactobacillales</taxon>
        <taxon>Lactobacillaceae</taxon>
        <taxon>Paucilactobacillus</taxon>
    </lineage>
</organism>